<accession>A0A0A9HI63</accession>
<protein>
    <submittedName>
        <fullName evidence="1">Uncharacterized protein</fullName>
    </submittedName>
</protein>
<name>A0A0A9HI63_ARUDO</name>
<proteinExistence type="predicted"/>
<sequence length="28" mass="3403">MKELRFMTECRHLICLHGSITYKMMKDS</sequence>
<reference evidence="1" key="1">
    <citation type="submission" date="2014-09" db="EMBL/GenBank/DDBJ databases">
        <authorList>
            <person name="Magalhaes I.L.F."/>
            <person name="Oliveira U."/>
            <person name="Santos F.R."/>
            <person name="Vidigal T.H.D.A."/>
            <person name="Brescovit A.D."/>
            <person name="Santos A.J."/>
        </authorList>
    </citation>
    <scope>NUCLEOTIDE SEQUENCE</scope>
    <source>
        <tissue evidence="1">Shoot tissue taken approximately 20 cm above the soil surface</tissue>
    </source>
</reference>
<dbReference type="EMBL" id="GBRH01165328">
    <property type="protein sequence ID" value="JAE32568.1"/>
    <property type="molecule type" value="Transcribed_RNA"/>
</dbReference>
<reference evidence="1" key="2">
    <citation type="journal article" date="2015" name="Data Brief">
        <title>Shoot transcriptome of the giant reed, Arundo donax.</title>
        <authorList>
            <person name="Barrero R.A."/>
            <person name="Guerrero F.D."/>
            <person name="Moolhuijzen P."/>
            <person name="Goolsby J.A."/>
            <person name="Tidwell J."/>
            <person name="Bellgard S.E."/>
            <person name="Bellgard M.I."/>
        </authorList>
    </citation>
    <scope>NUCLEOTIDE SEQUENCE</scope>
    <source>
        <tissue evidence="1">Shoot tissue taken approximately 20 cm above the soil surface</tissue>
    </source>
</reference>
<dbReference type="AlphaFoldDB" id="A0A0A9HI63"/>
<organism evidence="1">
    <name type="scientific">Arundo donax</name>
    <name type="common">Giant reed</name>
    <name type="synonym">Donax arundinaceus</name>
    <dbReference type="NCBI Taxonomy" id="35708"/>
    <lineage>
        <taxon>Eukaryota</taxon>
        <taxon>Viridiplantae</taxon>
        <taxon>Streptophyta</taxon>
        <taxon>Embryophyta</taxon>
        <taxon>Tracheophyta</taxon>
        <taxon>Spermatophyta</taxon>
        <taxon>Magnoliopsida</taxon>
        <taxon>Liliopsida</taxon>
        <taxon>Poales</taxon>
        <taxon>Poaceae</taxon>
        <taxon>PACMAD clade</taxon>
        <taxon>Arundinoideae</taxon>
        <taxon>Arundineae</taxon>
        <taxon>Arundo</taxon>
    </lineage>
</organism>
<evidence type="ECO:0000313" key="1">
    <source>
        <dbReference type="EMBL" id="JAE32568.1"/>
    </source>
</evidence>